<dbReference type="VEuPathDB" id="FungiDB:GMDG_01104"/>
<dbReference type="eggNOG" id="KOG0867">
    <property type="taxonomic scope" value="Eukaryota"/>
</dbReference>
<dbReference type="EMBL" id="KV441390">
    <property type="protein sequence ID" value="OAF61031.1"/>
    <property type="molecule type" value="Genomic_DNA"/>
</dbReference>
<dbReference type="Pfam" id="PF13409">
    <property type="entry name" value="GST_N_2"/>
    <property type="match status" value="1"/>
</dbReference>
<dbReference type="PANTHER" id="PTHR44051">
    <property type="entry name" value="GLUTATHIONE S-TRANSFERASE-RELATED"/>
    <property type="match status" value="1"/>
</dbReference>
<feature type="domain" description="GST N-terminal" evidence="2">
    <location>
        <begin position="3"/>
        <end position="94"/>
    </location>
</feature>
<dbReference type="RefSeq" id="XP_024326309.1">
    <property type="nucleotide sequence ID" value="XM_024466293.1"/>
</dbReference>
<dbReference type="CDD" id="cd03046">
    <property type="entry name" value="GST_N_GTT1_like"/>
    <property type="match status" value="1"/>
</dbReference>
<evidence type="ECO:0000259" key="2">
    <source>
        <dbReference type="PROSITE" id="PS50404"/>
    </source>
</evidence>
<dbReference type="Proteomes" id="UP000077154">
    <property type="component" value="Unassembled WGS sequence"/>
</dbReference>
<dbReference type="AlphaFoldDB" id="A0A177AIA6"/>
<dbReference type="InterPro" id="IPR004045">
    <property type="entry name" value="Glutathione_S-Trfase_N"/>
</dbReference>
<protein>
    <recommendedName>
        <fullName evidence="2">GST N-terminal domain-containing protein</fullName>
    </recommendedName>
</protein>
<comment type="similarity">
    <text evidence="1">Belongs to the GST superfamily.</text>
</comment>
<dbReference type="Gene3D" id="3.40.30.10">
    <property type="entry name" value="Glutaredoxin"/>
    <property type="match status" value="1"/>
</dbReference>
<accession>A0A177AIA6</accession>
<dbReference type="PROSITE" id="PS50404">
    <property type="entry name" value="GST_NTER"/>
    <property type="match status" value="1"/>
</dbReference>
<dbReference type="GeneID" id="36285714"/>
<dbReference type="OrthoDB" id="3434209at2759"/>
<evidence type="ECO:0000256" key="1">
    <source>
        <dbReference type="ARBA" id="ARBA00007409"/>
    </source>
</evidence>
<reference evidence="3" key="1">
    <citation type="submission" date="2016-03" db="EMBL/GenBank/DDBJ databases">
        <title>Updated assembly of Pseudogymnoascus destructans, the fungus causing white-nose syndrome of bats.</title>
        <authorList>
            <person name="Palmer J.M."/>
            <person name="Drees K.P."/>
            <person name="Foster J.T."/>
            <person name="Lindner D.L."/>
        </authorList>
    </citation>
    <scope>NUCLEOTIDE SEQUENCE [LARGE SCALE GENOMIC DNA]</scope>
    <source>
        <strain evidence="3">20631-21</strain>
    </source>
</reference>
<sequence length="182" mass="20167">MSDNKPTFHHLNNSQSQRIFWLLEEFGIEYNLVLHTRNPPTDPTAPFQSPPALVAASPHGTAPLLITGPKDGNRAIPESLAIATYLIRTFDTGDRFGLRDGDWVRDEVITSMACTNLQRATGFIMMLDFGLIRNGEGPMGGVDGPELRMQLGNLDRKLVGGAEGGFFMGRGRGGRMWFWSFR</sequence>
<organism evidence="3">
    <name type="scientific">Pseudogymnoascus destructans</name>
    <dbReference type="NCBI Taxonomy" id="655981"/>
    <lineage>
        <taxon>Eukaryota</taxon>
        <taxon>Fungi</taxon>
        <taxon>Dikarya</taxon>
        <taxon>Ascomycota</taxon>
        <taxon>Pezizomycotina</taxon>
        <taxon>Leotiomycetes</taxon>
        <taxon>Thelebolales</taxon>
        <taxon>Thelebolaceae</taxon>
        <taxon>Pseudogymnoascus</taxon>
    </lineage>
</organism>
<dbReference type="SUPFAM" id="SSF52833">
    <property type="entry name" value="Thioredoxin-like"/>
    <property type="match status" value="1"/>
</dbReference>
<gene>
    <name evidence="3" type="ORF">VC83_02635</name>
</gene>
<name>A0A177AIA6_9PEZI</name>
<evidence type="ECO:0000313" key="3">
    <source>
        <dbReference type="EMBL" id="OAF61031.1"/>
    </source>
</evidence>
<dbReference type="InterPro" id="IPR036249">
    <property type="entry name" value="Thioredoxin-like_sf"/>
</dbReference>
<proteinExistence type="inferred from homology"/>
<dbReference type="PANTHER" id="PTHR44051:SF9">
    <property type="entry name" value="GLUTATHIONE S-TRANSFERASE 1"/>
    <property type="match status" value="1"/>
</dbReference>